<feature type="transmembrane region" description="Helical" evidence="10">
    <location>
        <begin position="281"/>
        <end position="303"/>
    </location>
</feature>
<feature type="transmembrane region" description="Helical" evidence="10">
    <location>
        <begin position="135"/>
        <end position="152"/>
    </location>
</feature>
<dbReference type="Gene3D" id="1.20.1250.20">
    <property type="entry name" value="MFS general substrate transporter like domains"/>
    <property type="match status" value="2"/>
</dbReference>
<keyword evidence="7 10" id="KW-1133">Transmembrane helix</keyword>
<feature type="transmembrane region" description="Helical" evidence="10">
    <location>
        <begin position="410"/>
        <end position="428"/>
    </location>
</feature>
<keyword evidence="5 10" id="KW-0812">Transmembrane</keyword>
<reference evidence="12 13" key="1">
    <citation type="submission" date="2020-04" db="EMBL/GenBank/DDBJ databases">
        <authorList>
            <person name="De Canck E."/>
        </authorList>
    </citation>
    <scope>NUCLEOTIDE SEQUENCE [LARGE SCALE GENOMIC DNA]</scope>
    <source>
        <strain evidence="12 13">LMG 28614</strain>
    </source>
</reference>
<evidence type="ECO:0000259" key="11">
    <source>
        <dbReference type="PROSITE" id="PS50850"/>
    </source>
</evidence>
<evidence type="ECO:0000256" key="8">
    <source>
        <dbReference type="ARBA" id="ARBA00023136"/>
    </source>
</evidence>
<proteinExistence type="inferred from homology"/>
<evidence type="ECO:0000256" key="4">
    <source>
        <dbReference type="ARBA" id="ARBA00022475"/>
    </source>
</evidence>
<evidence type="ECO:0000313" key="12">
    <source>
        <dbReference type="EMBL" id="CAB3786188.1"/>
    </source>
</evidence>
<feature type="transmembrane region" description="Helical" evidence="10">
    <location>
        <begin position="25"/>
        <end position="51"/>
    </location>
</feature>
<dbReference type="PROSITE" id="PS50850">
    <property type="entry name" value="MFS"/>
    <property type="match status" value="1"/>
</dbReference>
<evidence type="ECO:0000256" key="1">
    <source>
        <dbReference type="ARBA" id="ARBA00004651"/>
    </source>
</evidence>
<dbReference type="InterPro" id="IPR051084">
    <property type="entry name" value="H+-coupled_symporters"/>
</dbReference>
<dbReference type="PANTHER" id="PTHR43528">
    <property type="entry name" value="ALPHA-KETOGLUTARATE PERMEASE"/>
    <property type="match status" value="1"/>
</dbReference>
<dbReference type="InterPro" id="IPR036259">
    <property type="entry name" value="MFS_trans_sf"/>
</dbReference>
<evidence type="ECO:0000256" key="10">
    <source>
        <dbReference type="SAM" id="Phobius"/>
    </source>
</evidence>
<dbReference type="InterPro" id="IPR005829">
    <property type="entry name" value="Sugar_transporter_CS"/>
</dbReference>
<feature type="transmembrane region" description="Helical" evidence="10">
    <location>
        <begin position="378"/>
        <end position="404"/>
    </location>
</feature>
<evidence type="ECO:0000256" key="5">
    <source>
        <dbReference type="ARBA" id="ARBA00022692"/>
    </source>
</evidence>
<dbReference type="GO" id="GO:0015293">
    <property type="term" value="F:symporter activity"/>
    <property type="evidence" value="ECO:0007669"/>
    <property type="project" value="UniProtKB-KW"/>
</dbReference>
<evidence type="ECO:0000256" key="9">
    <source>
        <dbReference type="SAM" id="MobiDB-lite"/>
    </source>
</evidence>
<feature type="transmembrane region" description="Helical" evidence="10">
    <location>
        <begin position="197"/>
        <end position="216"/>
    </location>
</feature>
<feature type="transmembrane region" description="Helical" evidence="10">
    <location>
        <begin position="164"/>
        <end position="185"/>
    </location>
</feature>
<evidence type="ECO:0000256" key="3">
    <source>
        <dbReference type="ARBA" id="ARBA00022448"/>
    </source>
</evidence>
<dbReference type="InterPro" id="IPR020846">
    <property type="entry name" value="MFS_dom"/>
</dbReference>
<evidence type="ECO:0000256" key="7">
    <source>
        <dbReference type="ARBA" id="ARBA00022989"/>
    </source>
</evidence>
<dbReference type="InterPro" id="IPR011701">
    <property type="entry name" value="MFS"/>
</dbReference>
<feature type="transmembrane region" description="Helical" evidence="10">
    <location>
        <begin position="340"/>
        <end position="366"/>
    </location>
</feature>
<gene>
    <name evidence="12" type="primary">kgtP_3</name>
    <name evidence="12" type="ORF">LMG28614_02249</name>
</gene>
<keyword evidence="8 10" id="KW-0472">Membrane</keyword>
<protein>
    <submittedName>
        <fullName evidence="12">Alpha-ketoglutarate permease</fullName>
    </submittedName>
</protein>
<feature type="domain" description="Major facilitator superfamily (MFS) profile" evidence="11">
    <location>
        <begin position="25"/>
        <end position="433"/>
    </location>
</feature>
<evidence type="ECO:0000256" key="2">
    <source>
        <dbReference type="ARBA" id="ARBA00008240"/>
    </source>
</evidence>
<feature type="transmembrane region" description="Helical" evidence="10">
    <location>
        <begin position="315"/>
        <end position="334"/>
    </location>
</feature>
<dbReference type="SUPFAM" id="SSF103473">
    <property type="entry name" value="MFS general substrate transporter"/>
    <property type="match status" value="1"/>
</dbReference>
<dbReference type="Pfam" id="PF07690">
    <property type="entry name" value="MFS_1"/>
    <property type="match status" value="1"/>
</dbReference>
<feature type="region of interest" description="Disordered" evidence="9">
    <location>
        <begin position="453"/>
        <end position="482"/>
    </location>
</feature>
<comment type="similarity">
    <text evidence="2">Belongs to the major facilitator superfamily. Metabolite:H+ Symporter (MHS) family (TC 2.A.1.6) family.</text>
</comment>
<comment type="subcellular location">
    <subcellularLocation>
        <location evidence="1">Cell membrane</location>
        <topology evidence="1">Multi-pass membrane protein</topology>
    </subcellularLocation>
</comment>
<organism evidence="12 13">
    <name type="scientific">Paraburkholderia ultramafica</name>
    <dbReference type="NCBI Taxonomy" id="1544867"/>
    <lineage>
        <taxon>Bacteria</taxon>
        <taxon>Pseudomonadati</taxon>
        <taxon>Pseudomonadota</taxon>
        <taxon>Betaproteobacteria</taxon>
        <taxon>Burkholderiales</taxon>
        <taxon>Burkholderiaceae</taxon>
        <taxon>Paraburkholderia</taxon>
    </lineage>
</organism>
<dbReference type="GO" id="GO:0005886">
    <property type="term" value="C:plasma membrane"/>
    <property type="evidence" value="ECO:0007669"/>
    <property type="project" value="UniProtKB-SubCell"/>
</dbReference>
<feature type="transmembrane region" description="Helical" evidence="10">
    <location>
        <begin position="248"/>
        <end position="269"/>
    </location>
</feature>
<keyword evidence="3" id="KW-0813">Transport</keyword>
<dbReference type="PROSITE" id="PS00217">
    <property type="entry name" value="SUGAR_TRANSPORT_2"/>
    <property type="match status" value="1"/>
</dbReference>
<evidence type="ECO:0000313" key="13">
    <source>
        <dbReference type="Proteomes" id="UP000494365"/>
    </source>
</evidence>
<dbReference type="AlphaFoldDB" id="A0A6S7B342"/>
<dbReference type="EMBL" id="CADIKK010000009">
    <property type="protein sequence ID" value="CAB3786188.1"/>
    <property type="molecule type" value="Genomic_DNA"/>
</dbReference>
<keyword evidence="13" id="KW-1185">Reference proteome</keyword>
<dbReference type="PROSITE" id="PS00216">
    <property type="entry name" value="SUGAR_TRANSPORT_1"/>
    <property type="match status" value="1"/>
</dbReference>
<keyword evidence="6" id="KW-0769">Symport</keyword>
<accession>A0A6S7B342</accession>
<feature type="compositionally biased region" description="Basic and acidic residues" evidence="9">
    <location>
        <begin position="455"/>
        <end position="467"/>
    </location>
</feature>
<evidence type="ECO:0000256" key="6">
    <source>
        <dbReference type="ARBA" id="ARBA00022847"/>
    </source>
</evidence>
<keyword evidence="4" id="KW-1003">Cell membrane</keyword>
<sequence length="482" mass="51091">MCPDPVATYAQPAGSQENRRELLKIVVATSLVTGLETFDFTVFGFFAVMIGDQFFPATDPMTSLLLAVGTFGVGFFMRPLGATVIGAYADCVGRRAAMMRTSWMTALGTAVIGLCPSFATIGVTAPLIVIAGRSLQGFALGGDIGVAATFVMEAGPVSRRGYQVSWQLASQGAAALMGASLGVLLTSTMSPAALASWGWRIPFLIGLLIAPVGFYVRRRLRDDPIPAATARTSGTPLVELCRGHGTTILLAMLMMMGQSVPVYAIVYYMPSYVTRVMHMPAITGFLTSALSALLLVVIPPLSGRLTDRLPRRKPLALFASGCTALLVYPVFLMITRASSALPILFGVGLISVVVALGAGVVTLLVLEAFPARVRASGVAISHALHVALFGGTAQFIVTGLIRWTGNPMSAAWYVAPACAVSFCALMLFKERHVETRTGTRALTTIFAPAIRRGRAKPEPKPPYRPKLENPAVPSRKPAGRRA</sequence>
<feature type="transmembrane region" description="Helical" evidence="10">
    <location>
        <begin position="101"/>
        <end position="129"/>
    </location>
</feature>
<feature type="transmembrane region" description="Helical" evidence="10">
    <location>
        <begin position="63"/>
        <end position="89"/>
    </location>
</feature>
<dbReference type="PANTHER" id="PTHR43528:SF3">
    <property type="entry name" value="CITRATE-PROTON SYMPORTER"/>
    <property type="match status" value="1"/>
</dbReference>
<dbReference type="Proteomes" id="UP000494365">
    <property type="component" value="Unassembled WGS sequence"/>
</dbReference>
<name>A0A6S7B342_9BURK</name>